<keyword evidence="1" id="KW-0479">Metal-binding</keyword>
<dbReference type="PANTHER" id="PTHR35317">
    <property type="entry name" value="OS04G0629600 PROTEIN"/>
    <property type="match status" value="1"/>
</dbReference>
<dbReference type="AlphaFoldDB" id="A0A5C7GTX1"/>
<keyword evidence="5" id="KW-1185">Reference proteome</keyword>
<dbReference type="GO" id="GO:0003676">
    <property type="term" value="F:nucleic acid binding"/>
    <property type="evidence" value="ECO:0007669"/>
    <property type="project" value="InterPro"/>
</dbReference>
<accession>A0A5C7GTX1</accession>
<dbReference type="EMBL" id="VAHF01000013">
    <property type="protein sequence ID" value="TXG48244.1"/>
    <property type="molecule type" value="Genomic_DNA"/>
</dbReference>
<keyword evidence="2" id="KW-0175">Coiled coil</keyword>
<feature type="domain" description="CCHC-type" evidence="3">
    <location>
        <begin position="253"/>
        <end position="268"/>
    </location>
</feature>
<dbReference type="PROSITE" id="PS50158">
    <property type="entry name" value="ZF_CCHC"/>
    <property type="match status" value="1"/>
</dbReference>
<dbReference type="InterPro" id="IPR025724">
    <property type="entry name" value="GAG-pre-integrase_dom"/>
</dbReference>
<dbReference type="InterPro" id="IPR054722">
    <property type="entry name" value="PolX-like_BBD"/>
</dbReference>
<dbReference type="InterPro" id="IPR057670">
    <property type="entry name" value="SH3_retrovirus"/>
</dbReference>
<evidence type="ECO:0000313" key="4">
    <source>
        <dbReference type="EMBL" id="TXG48244.1"/>
    </source>
</evidence>
<dbReference type="Pfam" id="PF14223">
    <property type="entry name" value="Retrotran_gag_2"/>
    <property type="match status" value="1"/>
</dbReference>
<dbReference type="Pfam" id="PF25597">
    <property type="entry name" value="SH3_retrovirus"/>
    <property type="match status" value="1"/>
</dbReference>
<dbReference type="Gene3D" id="4.10.60.10">
    <property type="entry name" value="Zinc finger, CCHC-type"/>
    <property type="match status" value="1"/>
</dbReference>
<keyword evidence="1" id="KW-0862">Zinc</keyword>
<dbReference type="SMART" id="SM00343">
    <property type="entry name" value="ZnF_C2HC"/>
    <property type="match status" value="1"/>
</dbReference>
<dbReference type="OrthoDB" id="2013098at2759"/>
<dbReference type="PANTHER" id="PTHR35317:SF34">
    <property type="match status" value="1"/>
</dbReference>
<sequence length="684" mass="78203">MAESKTESNFVQPANPKFDGHYDHWAMLMENFLRSKEYWSVVEAGIPAAAEGVELTEGQRKTIEDQKLKDLKAKNYLFQAIDRSILETILKRDTSKDIWDSLKQKYQGTARVKRAQLQALRREFEILQMKTGESVNDYFARTLTIANKMRIHGETIGDVTVIEKILRSMTQKFNYVVCSIEESNDIDTLSIDLLQSSLLVHEQRMSVPMIEEQALKVTYEDRVGGARGRGRGGFRGRGRGRGPSSFDKSAVECYYCHKLGHYQYECPSREKEANFVEAQEEMLLMAYVENKQAEKEDVWYLDSGCSNHMCGKKELFSDLNENFRETVKLGNNSSMVVKGKGNVRFQLNEISHIITGVFYVPELKNNLLSIGQLQEKGLTILFQHGRCKVYHSEKGLIMETKMSLNRMFILFATFQPDLPACFNTITEDSTQLWHCRYGHLGFKGLKTLEQKRMVSVRNRIPEEAWSGVKPSVEYFRVFGCVSHVHIPDSKRTKLDNKSMSCVLLGVSEESKAYRLYDPVSQKIIVSRDVVFEEDKSWDWDKRNEETIAVNLEWEDEQDEGVNIDNNGADINEEIEGEMENSTSDESTDESLPYSNTRIRQQPVWMRDYEGGEGLSEEEEDTTNLAMFAAADPISFEEAAKNGTVQLVHCNTQEQVADVMTKPLKLDAFVKLRNLLGVCSLSKVN</sequence>
<keyword evidence="1" id="KW-0863">Zinc-finger</keyword>
<dbReference type="Pfam" id="PF22936">
    <property type="entry name" value="Pol_BBD"/>
    <property type="match status" value="1"/>
</dbReference>
<reference evidence="5" key="1">
    <citation type="journal article" date="2019" name="Gigascience">
        <title>De novo genome assembly of the endangered Acer yangbiense, a plant species with extremely small populations endemic to Yunnan Province, China.</title>
        <authorList>
            <person name="Yang J."/>
            <person name="Wariss H.M."/>
            <person name="Tao L."/>
            <person name="Zhang R."/>
            <person name="Yun Q."/>
            <person name="Hollingsworth P."/>
            <person name="Dao Z."/>
            <person name="Luo G."/>
            <person name="Guo H."/>
            <person name="Ma Y."/>
            <person name="Sun W."/>
        </authorList>
    </citation>
    <scope>NUCLEOTIDE SEQUENCE [LARGE SCALE GENOMIC DNA]</scope>
    <source>
        <strain evidence="5">cv. Malutang</strain>
    </source>
</reference>
<evidence type="ECO:0000259" key="3">
    <source>
        <dbReference type="PROSITE" id="PS50158"/>
    </source>
</evidence>
<evidence type="ECO:0000256" key="1">
    <source>
        <dbReference type="PROSITE-ProRule" id="PRU00047"/>
    </source>
</evidence>
<dbReference type="SUPFAM" id="SSF57756">
    <property type="entry name" value="Retrovirus zinc finger-like domains"/>
    <property type="match status" value="1"/>
</dbReference>
<organism evidence="4 5">
    <name type="scientific">Acer yangbiense</name>
    <dbReference type="NCBI Taxonomy" id="1000413"/>
    <lineage>
        <taxon>Eukaryota</taxon>
        <taxon>Viridiplantae</taxon>
        <taxon>Streptophyta</taxon>
        <taxon>Embryophyta</taxon>
        <taxon>Tracheophyta</taxon>
        <taxon>Spermatophyta</taxon>
        <taxon>Magnoliopsida</taxon>
        <taxon>eudicotyledons</taxon>
        <taxon>Gunneridae</taxon>
        <taxon>Pentapetalae</taxon>
        <taxon>rosids</taxon>
        <taxon>malvids</taxon>
        <taxon>Sapindales</taxon>
        <taxon>Sapindaceae</taxon>
        <taxon>Hippocastanoideae</taxon>
        <taxon>Acereae</taxon>
        <taxon>Acer</taxon>
    </lineage>
</organism>
<dbReference type="GO" id="GO:0008270">
    <property type="term" value="F:zinc ion binding"/>
    <property type="evidence" value="ECO:0007669"/>
    <property type="project" value="UniProtKB-KW"/>
</dbReference>
<dbReference type="Proteomes" id="UP000323000">
    <property type="component" value="Chromosome 13"/>
</dbReference>
<dbReference type="Pfam" id="PF13976">
    <property type="entry name" value="gag_pre-integrs"/>
    <property type="match status" value="1"/>
</dbReference>
<evidence type="ECO:0000313" key="5">
    <source>
        <dbReference type="Proteomes" id="UP000323000"/>
    </source>
</evidence>
<proteinExistence type="predicted"/>
<gene>
    <name evidence="4" type="ORF">EZV62_027538</name>
</gene>
<dbReference type="InterPro" id="IPR001878">
    <property type="entry name" value="Znf_CCHC"/>
</dbReference>
<protein>
    <recommendedName>
        <fullName evidence="3">CCHC-type domain-containing protein</fullName>
    </recommendedName>
</protein>
<comment type="caution">
    <text evidence="4">The sequence shown here is derived from an EMBL/GenBank/DDBJ whole genome shotgun (WGS) entry which is preliminary data.</text>
</comment>
<feature type="coiled-coil region" evidence="2">
    <location>
        <begin position="103"/>
        <end position="130"/>
    </location>
</feature>
<evidence type="ECO:0000256" key="2">
    <source>
        <dbReference type="SAM" id="Coils"/>
    </source>
</evidence>
<name>A0A5C7GTX1_9ROSI</name>
<dbReference type="InterPro" id="IPR036875">
    <property type="entry name" value="Znf_CCHC_sf"/>
</dbReference>